<organism evidence="3">
    <name type="scientific">Hydra vulgaris</name>
    <name type="common">Hydra</name>
    <name type="synonym">Hydra attenuata</name>
    <dbReference type="NCBI Taxonomy" id="6087"/>
    <lineage>
        <taxon>Eukaryota</taxon>
        <taxon>Metazoa</taxon>
        <taxon>Cnidaria</taxon>
        <taxon>Hydrozoa</taxon>
        <taxon>Hydroidolina</taxon>
        <taxon>Anthoathecata</taxon>
        <taxon>Aplanulata</taxon>
        <taxon>Hydridae</taxon>
        <taxon>Hydra</taxon>
    </lineage>
</organism>
<evidence type="ECO:0000256" key="1">
    <source>
        <dbReference type="SAM" id="Coils"/>
    </source>
</evidence>
<gene>
    <name evidence="3" type="primary">ARGLU1</name>
</gene>
<feature type="coiled-coil region" evidence="1">
    <location>
        <begin position="250"/>
        <end position="303"/>
    </location>
</feature>
<dbReference type="PANTHER" id="PTHR31711">
    <property type="entry name" value="ARGININE AND GLUTAMATE-RICH PROTEIN 1"/>
    <property type="match status" value="1"/>
</dbReference>
<dbReference type="PANTHER" id="PTHR31711:SF1">
    <property type="entry name" value="ARGININE AND GLUTAMATE-RICH PROTEIN 1"/>
    <property type="match status" value="1"/>
</dbReference>
<name>T2M4X7_HYDVU</name>
<reference evidence="3" key="1">
    <citation type="journal article" date="2013" name="Genome Biol. Evol.">
        <title>Punctuated emergences of genetic and phenotypic innovations in eumetazoan, bilaterian, euteleostome, and hominidae ancestors.</title>
        <authorList>
            <person name="Wenger Y."/>
            <person name="Galliot B."/>
        </authorList>
    </citation>
    <scope>NUCLEOTIDE SEQUENCE</scope>
    <source>
        <tissue evidence="3">Whole animals</tissue>
    </source>
</reference>
<dbReference type="OrthoDB" id="5862042at2759"/>
<dbReference type="AlphaFoldDB" id="T2M4X7"/>
<feature type="compositionally biased region" description="Basic residues" evidence="2">
    <location>
        <begin position="115"/>
        <end position="141"/>
    </location>
</feature>
<feature type="non-terminal residue" evidence="3">
    <location>
        <position position="1"/>
    </location>
</feature>
<dbReference type="Pfam" id="PF15346">
    <property type="entry name" value="ARGLU"/>
    <property type="match status" value="1"/>
</dbReference>
<feature type="compositionally biased region" description="Basic and acidic residues" evidence="2">
    <location>
        <begin position="166"/>
        <end position="179"/>
    </location>
</feature>
<proteinExistence type="evidence at transcript level"/>
<feature type="region of interest" description="Disordered" evidence="2">
    <location>
        <begin position="107"/>
        <end position="181"/>
    </location>
</feature>
<dbReference type="GO" id="GO:0005739">
    <property type="term" value="C:mitochondrion"/>
    <property type="evidence" value="ECO:0007669"/>
    <property type="project" value="TreeGrafter"/>
</dbReference>
<sequence>MVDGKVAQVLADTPSASTSTICGATPRQINLTKVSAMPENKSSYQYGLSILHAWIQCMKMILHISYNLSFQTWSANRQEKKRKKKEKKILVQKRFYEQLGLIINNSKQDREREKERHKRSRHRSRSPGRKKWRYSKSRSRTRSPSVDKFGRSKQRRDKLEEDDDTRVEPGVRTEEMERQRKIRATEMQNKFIEEETQRRIEDIVMKRVEEELAKRKIDVDEEVMRKVEEAKKHVEHHLEGEYERRTKEIAEQFKGKEEQLKAEIERLKKEVENAYEKVRDSERKLAEERLAMLERQRELEEDKRQLEYNFLKNEKKAQELILNKKNSRPKLKFELKPMIPK</sequence>
<dbReference type="GO" id="GO:0005654">
    <property type="term" value="C:nucleoplasm"/>
    <property type="evidence" value="ECO:0007669"/>
    <property type="project" value="TreeGrafter"/>
</dbReference>
<protein>
    <submittedName>
        <fullName evidence="3">Arginine and glutamate-rich protein 1</fullName>
    </submittedName>
</protein>
<dbReference type="GO" id="GO:0045296">
    <property type="term" value="F:cadherin binding"/>
    <property type="evidence" value="ECO:0007669"/>
    <property type="project" value="TreeGrafter"/>
</dbReference>
<accession>T2M4X7</accession>
<dbReference type="EMBL" id="HAAD01000765">
    <property type="protein sequence ID" value="CDG66997.1"/>
    <property type="molecule type" value="mRNA"/>
</dbReference>
<evidence type="ECO:0000256" key="2">
    <source>
        <dbReference type="SAM" id="MobiDB-lite"/>
    </source>
</evidence>
<keyword evidence="1" id="KW-0175">Coiled coil</keyword>
<evidence type="ECO:0000313" key="3">
    <source>
        <dbReference type="EMBL" id="CDG66997.1"/>
    </source>
</evidence>
<dbReference type="InterPro" id="IPR033371">
    <property type="entry name" value="ARGLU1"/>
</dbReference>